<accession>A0A9P7PVA2</accession>
<evidence type="ECO:0000313" key="2">
    <source>
        <dbReference type="Proteomes" id="UP000732380"/>
    </source>
</evidence>
<organism evidence="1 2">
    <name type="scientific">Claviceps humidiphila</name>
    <dbReference type="NCBI Taxonomy" id="1294629"/>
    <lineage>
        <taxon>Eukaryota</taxon>
        <taxon>Fungi</taxon>
        <taxon>Dikarya</taxon>
        <taxon>Ascomycota</taxon>
        <taxon>Pezizomycotina</taxon>
        <taxon>Sordariomycetes</taxon>
        <taxon>Hypocreomycetidae</taxon>
        <taxon>Hypocreales</taxon>
        <taxon>Clavicipitaceae</taxon>
        <taxon>Claviceps</taxon>
    </lineage>
</organism>
<proteinExistence type="predicted"/>
<name>A0A9P7PVA2_9HYPO</name>
<feature type="non-terminal residue" evidence="1">
    <location>
        <position position="1"/>
    </location>
</feature>
<reference evidence="1 2" key="1">
    <citation type="journal article" date="2020" name="bioRxiv">
        <title>Whole genome comparisons of ergot fungi reveals the divergence and evolution of species within the genus Claviceps are the result of varying mechanisms driving genome evolution and host range expansion.</title>
        <authorList>
            <person name="Wyka S.A."/>
            <person name="Mondo S.J."/>
            <person name="Liu M."/>
            <person name="Dettman J."/>
            <person name="Nalam V."/>
            <person name="Broders K.D."/>
        </authorList>
    </citation>
    <scope>NUCLEOTIDE SEQUENCE [LARGE SCALE GENOMIC DNA]</scope>
    <source>
        <strain evidence="1 2">LM576</strain>
    </source>
</reference>
<dbReference type="Proteomes" id="UP000732380">
    <property type="component" value="Unassembled WGS sequence"/>
</dbReference>
<dbReference type="EMBL" id="SRQM01000936">
    <property type="protein sequence ID" value="KAG6104701.1"/>
    <property type="molecule type" value="Genomic_DNA"/>
</dbReference>
<protein>
    <submittedName>
        <fullName evidence="1">Uncharacterized protein</fullName>
    </submittedName>
</protein>
<keyword evidence="2" id="KW-1185">Reference proteome</keyword>
<comment type="caution">
    <text evidence="1">The sequence shown here is derived from an EMBL/GenBank/DDBJ whole genome shotgun (WGS) entry which is preliminary data.</text>
</comment>
<evidence type="ECO:0000313" key="1">
    <source>
        <dbReference type="EMBL" id="KAG6104701.1"/>
    </source>
</evidence>
<sequence length="61" mass="6847">ALERLVEKDVSQRRAGGLICVSLSYPRNIRAADHTAMHQIQHYLGDCWTLAGKECFAYADP</sequence>
<gene>
    <name evidence="1" type="ORF">E4U13_008261</name>
</gene>
<dbReference type="AlphaFoldDB" id="A0A9P7PVA2"/>